<proteinExistence type="predicted"/>
<dbReference type="PANTHER" id="PTHR44080:SF1">
    <property type="entry name" value="E3 UBIQUITIN-PROTEIN LIGASE COP1"/>
    <property type="match status" value="1"/>
</dbReference>
<dbReference type="PANTHER" id="PTHR44080">
    <property type="entry name" value="E3 UBIQUITIN-PROTEIN LIGASE COP1"/>
    <property type="match status" value="1"/>
</dbReference>
<evidence type="ECO:0000259" key="6">
    <source>
        <dbReference type="PROSITE" id="PS50089"/>
    </source>
</evidence>
<dbReference type="GO" id="GO:0061630">
    <property type="term" value="F:ubiquitin protein ligase activity"/>
    <property type="evidence" value="ECO:0007669"/>
    <property type="project" value="InterPro"/>
</dbReference>
<evidence type="ECO:0000256" key="1">
    <source>
        <dbReference type="ARBA" id="ARBA00022723"/>
    </source>
</evidence>
<dbReference type="Gene3D" id="3.30.40.10">
    <property type="entry name" value="Zinc/RING finger domain, C3HC4 (zinc finger)"/>
    <property type="match status" value="1"/>
</dbReference>
<comment type="caution">
    <text evidence="7">The sequence shown here is derived from an EMBL/GenBank/DDBJ whole genome shotgun (WGS) entry which is preliminary data.</text>
</comment>
<protein>
    <recommendedName>
        <fullName evidence="6">RING-type domain-containing protein</fullName>
    </recommendedName>
</protein>
<keyword evidence="8" id="KW-1185">Reference proteome</keyword>
<dbReference type="PROSITE" id="PS00518">
    <property type="entry name" value="ZF_RING_1"/>
    <property type="match status" value="1"/>
</dbReference>
<evidence type="ECO:0000256" key="3">
    <source>
        <dbReference type="ARBA" id="ARBA00022833"/>
    </source>
</evidence>
<dbReference type="SUPFAM" id="SSF57850">
    <property type="entry name" value="RING/U-box"/>
    <property type="match status" value="1"/>
</dbReference>
<evidence type="ECO:0000256" key="5">
    <source>
        <dbReference type="SAM" id="MobiDB-lite"/>
    </source>
</evidence>
<evidence type="ECO:0000313" key="8">
    <source>
        <dbReference type="Proteomes" id="UP001209878"/>
    </source>
</evidence>
<evidence type="ECO:0000313" key="7">
    <source>
        <dbReference type="EMBL" id="KAK2176254.1"/>
    </source>
</evidence>
<dbReference type="EMBL" id="JAODUO010000673">
    <property type="protein sequence ID" value="KAK2176254.1"/>
    <property type="molecule type" value="Genomic_DNA"/>
</dbReference>
<feature type="domain" description="RING-type" evidence="6">
    <location>
        <begin position="36"/>
        <end position="74"/>
    </location>
</feature>
<keyword evidence="3" id="KW-0862">Zinc</keyword>
<dbReference type="Pfam" id="PF13923">
    <property type="entry name" value="zf-C3HC4_2"/>
    <property type="match status" value="1"/>
</dbReference>
<evidence type="ECO:0000256" key="2">
    <source>
        <dbReference type="ARBA" id="ARBA00022771"/>
    </source>
</evidence>
<organism evidence="7 8">
    <name type="scientific">Ridgeia piscesae</name>
    <name type="common">Tubeworm</name>
    <dbReference type="NCBI Taxonomy" id="27915"/>
    <lineage>
        <taxon>Eukaryota</taxon>
        <taxon>Metazoa</taxon>
        <taxon>Spiralia</taxon>
        <taxon>Lophotrochozoa</taxon>
        <taxon>Annelida</taxon>
        <taxon>Polychaeta</taxon>
        <taxon>Sedentaria</taxon>
        <taxon>Canalipalpata</taxon>
        <taxon>Sabellida</taxon>
        <taxon>Siboglinidae</taxon>
        <taxon>Ridgeia</taxon>
    </lineage>
</organism>
<name>A0AAD9KRC9_RIDPI</name>
<dbReference type="AlphaFoldDB" id="A0AAD9KRC9"/>
<dbReference type="CDD" id="cd16504">
    <property type="entry name" value="RING-HC_COP1"/>
    <property type="match status" value="1"/>
</dbReference>
<feature type="region of interest" description="Disordered" evidence="5">
    <location>
        <begin position="1"/>
        <end position="24"/>
    </location>
</feature>
<dbReference type="InterPro" id="IPR017907">
    <property type="entry name" value="Znf_RING_CS"/>
</dbReference>
<keyword evidence="1" id="KW-0479">Metal-binding</keyword>
<gene>
    <name evidence="7" type="ORF">NP493_669g01040</name>
</gene>
<dbReference type="InterPro" id="IPR013083">
    <property type="entry name" value="Znf_RING/FYVE/PHD"/>
</dbReference>
<keyword evidence="2 4" id="KW-0863">Zinc-finger</keyword>
<dbReference type="GO" id="GO:0008270">
    <property type="term" value="F:zinc ion binding"/>
    <property type="evidence" value="ECO:0007669"/>
    <property type="project" value="UniProtKB-KW"/>
</dbReference>
<dbReference type="InterPro" id="IPR042755">
    <property type="entry name" value="COP1"/>
</dbReference>
<reference evidence="7" key="1">
    <citation type="journal article" date="2023" name="Mol. Biol. Evol.">
        <title>Third-Generation Sequencing Reveals the Adaptive Role of the Epigenome in Three Deep-Sea Polychaetes.</title>
        <authorList>
            <person name="Perez M."/>
            <person name="Aroh O."/>
            <person name="Sun Y."/>
            <person name="Lan Y."/>
            <person name="Juniper S.K."/>
            <person name="Young C.R."/>
            <person name="Angers B."/>
            <person name="Qian P.Y."/>
        </authorList>
    </citation>
    <scope>NUCLEOTIDE SEQUENCE</scope>
    <source>
        <strain evidence="7">R07B-5</strain>
    </source>
</reference>
<dbReference type="Proteomes" id="UP001209878">
    <property type="component" value="Unassembled WGS sequence"/>
</dbReference>
<accession>A0AAD9KRC9</accession>
<sequence length="290" mass="33068">MSGKSQQTTRRRKRPTTPVYSSLPSSFDDKDSDFVCPICFDMIEEAFMTKCGHSFCHKCIKRCLEQSNRCPKCNFVIEKKDDIFPNFLLNELILKHRQRMVEQKKIKVEHLNGAALSDTSTLLLQHEQLDLGNINCMLDILAKRKQQLEGECKAAQNQILKEFLQQVHRKKQQVSLSVSRLQHDQLKSELGLVDGDLTTVESHLTEYRTNYPYVQEGGSAVVNGVDPTLASSSDSGSQEVFNGSRSTGRQWLHTTMAARRKKVYQHFDDLETCYFSIRRKELSGSGSDVL</sequence>
<evidence type="ECO:0000256" key="4">
    <source>
        <dbReference type="PROSITE-ProRule" id="PRU00175"/>
    </source>
</evidence>
<dbReference type="SMART" id="SM00184">
    <property type="entry name" value="RING"/>
    <property type="match status" value="1"/>
</dbReference>
<dbReference type="GO" id="GO:0043161">
    <property type="term" value="P:proteasome-mediated ubiquitin-dependent protein catabolic process"/>
    <property type="evidence" value="ECO:0007669"/>
    <property type="project" value="TreeGrafter"/>
</dbReference>
<dbReference type="InterPro" id="IPR001841">
    <property type="entry name" value="Znf_RING"/>
</dbReference>
<dbReference type="PROSITE" id="PS50089">
    <property type="entry name" value="ZF_RING_2"/>
    <property type="match status" value="1"/>
</dbReference>